<name>A0ACB9MX82_BAUVA</name>
<sequence>MANQIDIVVAPFTINTATLLPLKLASKTKPSLPLSLKQLLLTALFANQSRSCAMSLKDKLSHLTKGSKLVADYLHEIQTVADELALIGHPLDDLDLVVHALNGLGSDYKEITVALKFRDIPVSFEDLFEKLTDYECYLKCDELIPVVIPIATANVIKHFHPKHNSNNKHHGSSNQSTFFGPRKNPSVICQYCECPGHNAKTCYQIFGRPPRKNPIANHVHN</sequence>
<evidence type="ECO:0000313" key="2">
    <source>
        <dbReference type="Proteomes" id="UP000828941"/>
    </source>
</evidence>
<accession>A0ACB9MX82</accession>
<organism evidence="1 2">
    <name type="scientific">Bauhinia variegata</name>
    <name type="common">Purple orchid tree</name>
    <name type="synonym">Phanera variegata</name>
    <dbReference type="NCBI Taxonomy" id="167791"/>
    <lineage>
        <taxon>Eukaryota</taxon>
        <taxon>Viridiplantae</taxon>
        <taxon>Streptophyta</taxon>
        <taxon>Embryophyta</taxon>
        <taxon>Tracheophyta</taxon>
        <taxon>Spermatophyta</taxon>
        <taxon>Magnoliopsida</taxon>
        <taxon>eudicotyledons</taxon>
        <taxon>Gunneridae</taxon>
        <taxon>Pentapetalae</taxon>
        <taxon>rosids</taxon>
        <taxon>fabids</taxon>
        <taxon>Fabales</taxon>
        <taxon>Fabaceae</taxon>
        <taxon>Cercidoideae</taxon>
        <taxon>Cercideae</taxon>
        <taxon>Bauhiniinae</taxon>
        <taxon>Bauhinia</taxon>
    </lineage>
</organism>
<evidence type="ECO:0000313" key="1">
    <source>
        <dbReference type="EMBL" id="KAI4328679.1"/>
    </source>
</evidence>
<keyword evidence="2" id="KW-1185">Reference proteome</keyword>
<reference evidence="1 2" key="1">
    <citation type="journal article" date="2022" name="DNA Res.">
        <title>Chromosomal-level genome assembly of the orchid tree Bauhinia variegata (Leguminosae; Cercidoideae) supports the allotetraploid origin hypothesis of Bauhinia.</title>
        <authorList>
            <person name="Zhong Y."/>
            <person name="Chen Y."/>
            <person name="Zheng D."/>
            <person name="Pang J."/>
            <person name="Liu Y."/>
            <person name="Luo S."/>
            <person name="Meng S."/>
            <person name="Qian L."/>
            <person name="Wei D."/>
            <person name="Dai S."/>
            <person name="Zhou R."/>
        </authorList>
    </citation>
    <scope>NUCLEOTIDE SEQUENCE [LARGE SCALE GENOMIC DNA]</scope>
    <source>
        <strain evidence="1">BV-YZ2020</strain>
    </source>
</reference>
<dbReference type="EMBL" id="CM039433">
    <property type="protein sequence ID" value="KAI4328679.1"/>
    <property type="molecule type" value="Genomic_DNA"/>
</dbReference>
<dbReference type="Proteomes" id="UP000828941">
    <property type="component" value="Chromosome 8"/>
</dbReference>
<proteinExistence type="predicted"/>
<comment type="caution">
    <text evidence="1">The sequence shown here is derived from an EMBL/GenBank/DDBJ whole genome shotgun (WGS) entry which is preliminary data.</text>
</comment>
<gene>
    <name evidence="1" type="ORF">L6164_021014</name>
</gene>
<protein>
    <submittedName>
        <fullName evidence="1">Uncharacterized protein</fullName>
    </submittedName>
</protein>